<dbReference type="eggNOG" id="COG2982">
    <property type="taxonomic scope" value="Bacteria"/>
</dbReference>
<dbReference type="Pfam" id="PF05170">
    <property type="entry name" value="AsmA"/>
    <property type="match status" value="2"/>
</dbReference>
<feature type="compositionally biased region" description="Low complexity" evidence="1">
    <location>
        <begin position="633"/>
        <end position="642"/>
    </location>
</feature>
<feature type="domain" description="AsmA" evidence="2">
    <location>
        <begin position="4"/>
        <end position="121"/>
    </location>
</feature>
<evidence type="ECO:0000313" key="3">
    <source>
        <dbReference type="EMBL" id="BAM86537.1"/>
    </source>
</evidence>
<keyword evidence="4" id="KW-1185">Reference proteome</keyword>
<feature type="domain" description="AsmA" evidence="2">
    <location>
        <begin position="296"/>
        <end position="479"/>
    </location>
</feature>
<dbReference type="Proteomes" id="UP000011841">
    <property type="component" value="Chromosome"/>
</dbReference>
<dbReference type="AlphaFoldDB" id="M4Z1F5"/>
<evidence type="ECO:0000256" key="1">
    <source>
        <dbReference type="SAM" id="MobiDB-lite"/>
    </source>
</evidence>
<dbReference type="InterPro" id="IPR007844">
    <property type="entry name" value="AsmA"/>
</dbReference>
<dbReference type="KEGG" id="aol:S58_05220"/>
<sequence length="708" mass="73150">MDMKALKIAGGLVGAVIVVLALALAFGLPAGFLTVAIQDRVERDTGYRLTMAGSTSVSLWPSLHATLTDITLQDPKERDGNNRLTIGKLQADMALSSLWSGRPEIGEIIIDKPTIYLPLLRERLRDNALRSRPGGKQEAAPPVRIERVTVRDGAVILSNPRDRVENRLEGIAATASLSDGGKIRIAGSARAGDRPLTFDVTAAAPAMPIDRQTVPVEFKIGMASAFRGVLAGRAEVRLNGPLVMINGLSGTLGDGDFNGWASIDVASKPLVKVDLDVGRLDLGNPGAPGTAGSPGWSTAPIDLRGLNYVDARVKLSATDIAVSNARLGPLDVEASLAGGVLKATVSNLGVYGGQANGEIVIDASTGNPAYAMHCDLAAVRALPLLSSLADFTKLDARMQGKLALRSSGASQQAIMSNLSGSAFLLFQDGAIRGINVAQMIRSLTTNPLSGWQDSKELTTDLTQLSASFQVERGQAATSDLNLAGPLVKVTGAGTIDLGNRALAMRVEPKLVMTTEGQGRTSDPIGLGIPVMIDGPWSQPRFYPDMAGILDNPDAAYAKLKQMGQGLFGKDGAGLDNLINGIGGLIGNSTSNSAAGANGAPTGAAPNAQPPAAGQSDLLGGQLGATIGNLIQQGLQQGTPPQGRSRGRTLNPSDGAAPLSASPAPSAADAAQDTPPAAGSRAVPLQDGSQESAQDSQPMNDVLKRIFNR</sequence>
<dbReference type="STRING" id="1245469.S58_05220"/>
<feature type="compositionally biased region" description="Low complexity" evidence="1">
    <location>
        <begin position="651"/>
        <end position="677"/>
    </location>
</feature>
<dbReference type="GO" id="GO:0005886">
    <property type="term" value="C:plasma membrane"/>
    <property type="evidence" value="ECO:0007669"/>
    <property type="project" value="TreeGrafter"/>
</dbReference>
<dbReference type="PANTHER" id="PTHR30441:SF4">
    <property type="entry name" value="PROTEIN ASMA"/>
    <property type="match status" value="1"/>
</dbReference>
<dbReference type="PATRIC" id="fig|1245469.3.peg.532"/>
<evidence type="ECO:0000313" key="4">
    <source>
        <dbReference type="Proteomes" id="UP000011841"/>
    </source>
</evidence>
<feature type="compositionally biased region" description="Polar residues" evidence="1">
    <location>
        <begin position="686"/>
        <end position="698"/>
    </location>
</feature>
<gene>
    <name evidence="3" type="ORF">S58_05220</name>
</gene>
<accession>M4Z1F5</accession>
<name>M4Z1F5_9BRAD</name>
<evidence type="ECO:0000259" key="2">
    <source>
        <dbReference type="Pfam" id="PF05170"/>
    </source>
</evidence>
<feature type="region of interest" description="Disordered" evidence="1">
    <location>
        <begin position="633"/>
        <end position="708"/>
    </location>
</feature>
<dbReference type="PANTHER" id="PTHR30441">
    <property type="entry name" value="DUF748 DOMAIN-CONTAINING PROTEIN"/>
    <property type="match status" value="1"/>
</dbReference>
<dbReference type="HOGENOM" id="CLU_012870_1_0_5"/>
<dbReference type="EMBL" id="AP012603">
    <property type="protein sequence ID" value="BAM86537.1"/>
    <property type="molecule type" value="Genomic_DNA"/>
</dbReference>
<reference evidence="3 4" key="1">
    <citation type="journal article" date="2013" name="Appl. Environ. Microbiol.">
        <title>Genome analysis suggests that the soil oligotrophic bacterium Agromonas oligotrophica (Bradyrhizobium oligotrophicum) is a nitrogen-fixing symbiont of Aeschynomene indica.</title>
        <authorList>
            <person name="Okubo T."/>
            <person name="Fukushima S."/>
            <person name="Itakura M."/>
            <person name="Oshima K."/>
            <person name="Longtonglang A."/>
            <person name="Teaumroong N."/>
            <person name="Mitsui H."/>
            <person name="Hattori M."/>
            <person name="Hattori R."/>
            <person name="Hattori T."/>
            <person name="Minamisawa K."/>
        </authorList>
    </citation>
    <scope>NUCLEOTIDE SEQUENCE [LARGE SCALE GENOMIC DNA]</scope>
    <source>
        <strain evidence="3 4">S58</strain>
    </source>
</reference>
<dbReference type="InterPro" id="IPR052894">
    <property type="entry name" value="AsmA-related"/>
</dbReference>
<protein>
    <submittedName>
        <fullName evidence="3">AsmA-like protein</fullName>
    </submittedName>
</protein>
<dbReference type="GO" id="GO:0090313">
    <property type="term" value="P:regulation of protein targeting to membrane"/>
    <property type="evidence" value="ECO:0007669"/>
    <property type="project" value="TreeGrafter"/>
</dbReference>
<feature type="region of interest" description="Disordered" evidence="1">
    <location>
        <begin position="596"/>
        <end position="620"/>
    </location>
</feature>
<organism evidence="3 4">
    <name type="scientific">Bradyrhizobium oligotrophicum S58</name>
    <dbReference type="NCBI Taxonomy" id="1245469"/>
    <lineage>
        <taxon>Bacteria</taxon>
        <taxon>Pseudomonadati</taxon>
        <taxon>Pseudomonadota</taxon>
        <taxon>Alphaproteobacteria</taxon>
        <taxon>Hyphomicrobiales</taxon>
        <taxon>Nitrobacteraceae</taxon>
        <taxon>Bradyrhizobium</taxon>
    </lineage>
</organism>
<proteinExistence type="predicted"/>
<feature type="compositionally biased region" description="Low complexity" evidence="1">
    <location>
        <begin position="596"/>
        <end position="615"/>
    </location>
</feature>